<feature type="transmembrane region" description="Helical" evidence="1">
    <location>
        <begin position="62"/>
        <end position="89"/>
    </location>
</feature>
<evidence type="ECO:0000313" key="2">
    <source>
        <dbReference type="EMBL" id="CAG6705473.1"/>
    </source>
</evidence>
<sequence length="225" mass="25251">MRPFFLPRFIGVVCCGVNLPEPESVAGSAGVSSVVSLEPDSRGACSVPSVCTLSPSSSVLSVSFVCSTVALGSVLCYLLEYFLLLVVFIHNHKVFQVFSISTSNNYNRLLFSLTTHHHLSLFFLCCFFFFLSCHLHLFRQHLPVPLYFSISTDLFYQHTLVHILIQRIVAFATVVRGVGNTVRITSRVARCISSVTCFYRLSSIGWWIIVLLDNHLPIRIIYCSF</sequence>
<feature type="transmembrane region" description="Helical" evidence="1">
    <location>
        <begin position="119"/>
        <end position="139"/>
    </location>
</feature>
<organism evidence="2">
    <name type="scientific">Cacopsylla melanoneura</name>
    <dbReference type="NCBI Taxonomy" id="428564"/>
    <lineage>
        <taxon>Eukaryota</taxon>
        <taxon>Metazoa</taxon>
        <taxon>Ecdysozoa</taxon>
        <taxon>Arthropoda</taxon>
        <taxon>Hexapoda</taxon>
        <taxon>Insecta</taxon>
        <taxon>Pterygota</taxon>
        <taxon>Neoptera</taxon>
        <taxon>Paraneoptera</taxon>
        <taxon>Hemiptera</taxon>
        <taxon>Sternorrhyncha</taxon>
        <taxon>Psylloidea</taxon>
        <taxon>Psyllidae</taxon>
        <taxon>Psyllinae</taxon>
        <taxon>Cacopsylla</taxon>
    </lineage>
</organism>
<keyword evidence="1" id="KW-1133">Transmembrane helix</keyword>
<name>A0A8D8UG40_9HEMI</name>
<feature type="transmembrane region" description="Helical" evidence="1">
    <location>
        <begin position="159"/>
        <end position="179"/>
    </location>
</feature>
<reference evidence="2" key="1">
    <citation type="submission" date="2021-05" db="EMBL/GenBank/DDBJ databases">
        <authorList>
            <person name="Alioto T."/>
            <person name="Alioto T."/>
            <person name="Gomez Garrido J."/>
        </authorList>
    </citation>
    <scope>NUCLEOTIDE SEQUENCE</scope>
</reference>
<keyword evidence="1" id="KW-0472">Membrane</keyword>
<dbReference type="AlphaFoldDB" id="A0A8D8UG40"/>
<protein>
    <submittedName>
        <fullName evidence="2">Uncharacterized protein</fullName>
    </submittedName>
</protein>
<keyword evidence="1" id="KW-0812">Transmembrane</keyword>
<proteinExistence type="predicted"/>
<accession>A0A8D8UG40</accession>
<dbReference type="EMBL" id="HBUF01342442">
    <property type="protein sequence ID" value="CAG6705473.1"/>
    <property type="molecule type" value="Transcribed_RNA"/>
</dbReference>
<evidence type="ECO:0000256" key="1">
    <source>
        <dbReference type="SAM" id="Phobius"/>
    </source>
</evidence>